<evidence type="ECO:0000259" key="6">
    <source>
        <dbReference type="PROSITE" id="PS51866"/>
    </source>
</evidence>
<reference evidence="7" key="1">
    <citation type="journal article" date="2007" name="J. Bacteriol.">
        <title>Comparative genome analysis of four magnetotactic bacteria reveals a complex set of group-specific genes implicated in magnetosome biomineralization and function.</title>
        <authorList>
            <person name="Richter M."/>
            <person name="Kube M."/>
            <person name="Bazylinski D.A."/>
            <person name="Lombardot T."/>
            <person name="Gloeckner F.O."/>
            <person name="Reinhardt R."/>
            <person name="Schueler D."/>
        </authorList>
    </citation>
    <scope>NUCLEOTIDE SEQUENCE</scope>
    <source>
        <strain evidence="7">MSR-1</strain>
    </source>
</reference>
<dbReference type="PANTHER" id="PTHR30432:SF1">
    <property type="entry name" value="DNA-BINDING TRANSCRIPTIONAL DUAL REGULATOR MODE"/>
    <property type="match status" value="1"/>
</dbReference>
<evidence type="ECO:0000313" key="7">
    <source>
        <dbReference type="EMBL" id="CAM75682.1"/>
    </source>
</evidence>
<evidence type="ECO:0000256" key="5">
    <source>
        <dbReference type="PIRNR" id="PIRNR005763"/>
    </source>
</evidence>
<dbReference type="PANTHER" id="PTHR30432">
    <property type="entry name" value="TRANSCRIPTIONAL REGULATOR MODE"/>
    <property type="match status" value="1"/>
</dbReference>
<keyword evidence="4" id="KW-0677">Repeat</keyword>
<accession>A4TYH5</accession>
<dbReference type="Gene3D" id="2.40.50.100">
    <property type="match status" value="2"/>
</dbReference>
<organism evidence="7">
    <name type="scientific">Magnetospirillum gryphiswaldense</name>
    <dbReference type="NCBI Taxonomy" id="55518"/>
    <lineage>
        <taxon>Bacteria</taxon>
        <taxon>Pseudomonadati</taxon>
        <taxon>Pseudomonadota</taxon>
        <taxon>Alphaproteobacteria</taxon>
        <taxon>Rhodospirillales</taxon>
        <taxon>Rhodospirillaceae</taxon>
        <taxon>Magnetospirillum</taxon>
    </lineage>
</organism>
<dbReference type="AlphaFoldDB" id="A4TYH5"/>
<dbReference type="Pfam" id="PF03459">
    <property type="entry name" value="TOBE"/>
    <property type="match status" value="2"/>
</dbReference>
<evidence type="ECO:0000256" key="3">
    <source>
        <dbReference type="ARBA" id="ARBA00022505"/>
    </source>
</evidence>
<dbReference type="Pfam" id="PF00126">
    <property type="entry name" value="HTH_1"/>
    <property type="match status" value="1"/>
</dbReference>
<sequence length="265" mass="28081">MAEGKVEALLALKREGRPSVGRDRIELLEAVAAHGSISKAAKAVGLSYKAAWDALNAVNNLLPRPAVMGQTGGRQGGGAQVTEDGHALIASFRLLEKRLDKVARLLTGDDLSDGDPFALLWSLGMKTTARNAFRCTVTEVRMGGVNAEVLMHLTPDCQLTAIVTGESVSELDIKPGRDVTALIKSSFVMLIAGDQNPRLSARNRIAGIVSHREDGPVSSEFSLDIGGGKSIVAVITRDAAEDLDLRVGDKAMAFFKSSHVILAVD</sequence>
<dbReference type="PROSITE" id="PS51866">
    <property type="entry name" value="MOP"/>
    <property type="match status" value="2"/>
</dbReference>
<gene>
    <name evidence="7" type="ORF">MGR_3405</name>
</gene>
<comment type="similarity">
    <text evidence="1 5">Belongs to the ModE family.</text>
</comment>
<keyword evidence="2 5" id="KW-0813">Transport</keyword>
<dbReference type="GO" id="GO:0003700">
    <property type="term" value="F:DNA-binding transcription factor activity"/>
    <property type="evidence" value="ECO:0007669"/>
    <property type="project" value="InterPro"/>
</dbReference>
<dbReference type="GO" id="GO:0015689">
    <property type="term" value="P:molybdate ion transport"/>
    <property type="evidence" value="ECO:0007669"/>
    <property type="project" value="UniProtKB-UniRule"/>
</dbReference>
<dbReference type="InterPro" id="IPR036388">
    <property type="entry name" value="WH-like_DNA-bd_sf"/>
</dbReference>
<dbReference type="SUPFAM" id="SSF46785">
    <property type="entry name" value="Winged helix' DNA-binding domain"/>
    <property type="match status" value="1"/>
</dbReference>
<name>A4TYH5_9PROT</name>
<dbReference type="NCBIfam" id="TIGR00638">
    <property type="entry name" value="Mop"/>
    <property type="match status" value="2"/>
</dbReference>
<proteinExistence type="inferred from homology"/>
<dbReference type="SUPFAM" id="SSF50331">
    <property type="entry name" value="MOP-like"/>
    <property type="match status" value="2"/>
</dbReference>
<evidence type="ECO:0000256" key="1">
    <source>
        <dbReference type="ARBA" id="ARBA00008110"/>
    </source>
</evidence>
<dbReference type="PIRSF" id="PIRSF005763">
    <property type="entry name" value="Txn_reg_ModE"/>
    <property type="match status" value="1"/>
</dbReference>
<dbReference type="InterPro" id="IPR005116">
    <property type="entry name" value="Transp-assoc_OB_typ1"/>
</dbReference>
<dbReference type="InterPro" id="IPR000847">
    <property type="entry name" value="LysR_HTH_N"/>
</dbReference>
<dbReference type="InterPro" id="IPR036390">
    <property type="entry name" value="WH_DNA-bd_sf"/>
</dbReference>
<dbReference type="GO" id="GO:0030151">
    <property type="term" value="F:molybdenum ion binding"/>
    <property type="evidence" value="ECO:0007669"/>
    <property type="project" value="UniProtKB-UniRule"/>
</dbReference>
<dbReference type="InterPro" id="IPR051815">
    <property type="entry name" value="Molybdate_resp_trans_reg"/>
</dbReference>
<dbReference type="InterPro" id="IPR004606">
    <property type="entry name" value="Mop_domain"/>
</dbReference>
<evidence type="ECO:0000256" key="4">
    <source>
        <dbReference type="ARBA" id="ARBA00022737"/>
    </source>
</evidence>
<protein>
    <submittedName>
        <fullName evidence="7">Molybdenum-binding protein, N-terminal:Molybdenum-pterin binding protein</fullName>
    </submittedName>
</protein>
<feature type="domain" description="Mop" evidence="6">
    <location>
        <begin position="126"/>
        <end position="192"/>
    </location>
</feature>
<evidence type="ECO:0000256" key="2">
    <source>
        <dbReference type="ARBA" id="ARBA00022448"/>
    </source>
</evidence>
<keyword evidence="3 5" id="KW-0500">Molybdenum</keyword>
<feature type="domain" description="Mop" evidence="6">
    <location>
        <begin position="198"/>
        <end position="264"/>
    </location>
</feature>
<dbReference type="InterPro" id="IPR008995">
    <property type="entry name" value="Mo/tungstate-bd_C_term_dom"/>
</dbReference>
<dbReference type="EMBL" id="CU459003">
    <property type="protein sequence ID" value="CAM75682.1"/>
    <property type="molecule type" value="Genomic_DNA"/>
</dbReference>
<dbReference type="InterPro" id="IPR016462">
    <property type="entry name" value="ModE"/>
</dbReference>
<dbReference type="Gene3D" id="1.10.10.10">
    <property type="entry name" value="Winged helix-like DNA-binding domain superfamily/Winged helix DNA-binding domain"/>
    <property type="match status" value="1"/>
</dbReference>